<feature type="transmembrane region" description="Helical" evidence="1">
    <location>
        <begin position="170"/>
        <end position="191"/>
    </location>
</feature>
<gene>
    <name evidence="2" type="ORF">CLOHIR_00595</name>
</gene>
<reference evidence="2 3" key="2">
    <citation type="submission" date="2008-10" db="EMBL/GenBank/DDBJ databases">
        <title>Draft genome sequence of Clostridium hiranonis (DSM 13275).</title>
        <authorList>
            <person name="Sudarsanam P."/>
            <person name="Ley R."/>
            <person name="Guruge J."/>
            <person name="Turnbaugh P.J."/>
            <person name="Mahowald M."/>
            <person name="Liep D."/>
            <person name="Gordon J."/>
        </authorList>
    </citation>
    <scope>NUCLEOTIDE SEQUENCE [LARGE SCALE GENOMIC DNA]</scope>
    <source>
        <strain evidence="2 3">DSM 13275</strain>
    </source>
</reference>
<name>B6FXJ6_PEPHT</name>
<sequence length="263" mass="29828">MLKLVKCEFLKLKRKKLIPIGIIFSLLFPIALTFIVKGQFISGEYLSQKDAFDSLFDMVIVYGMQFLLPCMLGILAAVIFFEERDNDTFKNLKAIPITSTQLVISKIILMLICSIIFCLLSCIAAGICGLIFFELNDFGYKLLLSAEMGILMGIGILPLVVVVVYFSKTYIFSILLCVFWTSLNTLITAMYDVLPKFVLWILPIPLSMFWSSKELLERGMVLDLSEFQKLNLLPSTLETFAILGVIGVISIFLIDYIYRKRSE</sequence>
<evidence type="ECO:0000256" key="1">
    <source>
        <dbReference type="SAM" id="Phobius"/>
    </source>
</evidence>
<proteinExistence type="predicted"/>
<dbReference type="STRING" id="500633.CLOHIR_00595"/>
<dbReference type="HOGENOM" id="CLU_091992_0_0_9"/>
<dbReference type="Pfam" id="PF12730">
    <property type="entry name" value="ABC2_membrane_4"/>
    <property type="match status" value="1"/>
</dbReference>
<dbReference type="EMBL" id="ABWP01000023">
    <property type="protein sequence ID" value="EEA85744.1"/>
    <property type="molecule type" value="Genomic_DNA"/>
</dbReference>
<feature type="transmembrane region" description="Helical" evidence="1">
    <location>
        <begin position="20"/>
        <end position="40"/>
    </location>
</feature>
<accession>B6FXJ6</accession>
<reference evidence="2 3" key="1">
    <citation type="submission" date="2008-09" db="EMBL/GenBank/DDBJ databases">
        <authorList>
            <person name="Fulton L."/>
            <person name="Clifton S."/>
            <person name="Fulton B."/>
            <person name="Xu J."/>
            <person name="Minx P."/>
            <person name="Pepin K.H."/>
            <person name="Johnson M."/>
            <person name="Thiruvilangam P."/>
            <person name="Bhonagiri V."/>
            <person name="Nash W.E."/>
            <person name="Mardis E.R."/>
            <person name="Wilson R.K."/>
        </authorList>
    </citation>
    <scope>NUCLEOTIDE SEQUENCE [LARGE SCALE GENOMIC DNA]</scope>
    <source>
        <strain evidence="2 3">DSM 13275</strain>
    </source>
</reference>
<keyword evidence="1" id="KW-0472">Membrane</keyword>
<evidence type="ECO:0000313" key="3">
    <source>
        <dbReference type="Proteomes" id="UP000003178"/>
    </source>
</evidence>
<dbReference type="eggNOG" id="COG1668">
    <property type="taxonomic scope" value="Bacteria"/>
</dbReference>
<dbReference type="PANTHER" id="PTHR37305">
    <property type="entry name" value="INTEGRAL MEMBRANE PROTEIN-RELATED"/>
    <property type="match status" value="1"/>
</dbReference>
<keyword evidence="3" id="KW-1185">Reference proteome</keyword>
<evidence type="ECO:0000313" key="2">
    <source>
        <dbReference type="EMBL" id="EEA85744.1"/>
    </source>
</evidence>
<dbReference type="RefSeq" id="WP_006439524.1">
    <property type="nucleotide sequence ID" value="NZ_DS995355.1"/>
</dbReference>
<keyword evidence="1" id="KW-0812">Transmembrane</keyword>
<feature type="transmembrane region" description="Helical" evidence="1">
    <location>
        <begin position="237"/>
        <end position="258"/>
    </location>
</feature>
<dbReference type="Proteomes" id="UP000003178">
    <property type="component" value="Unassembled WGS sequence"/>
</dbReference>
<feature type="transmembrane region" description="Helical" evidence="1">
    <location>
        <begin position="102"/>
        <end position="132"/>
    </location>
</feature>
<feature type="transmembrane region" description="Helical" evidence="1">
    <location>
        <begin position="60"/>
        <end position="81"/>
    </location>
</feature>
<feature type="transmembrane region" description="Helical" evidence="1">
    <location>
        <begin position="138"/>
        <end position="163"/>
    </location>
</feature>
<comment type="caution">
    <text evidence="2">The sequence shown here is derived from an EMBL/GenBank/DDBJ whole genome shotgun (WGS) entry which is preliminary data.</text>
</comment>
<dbReference type="PANTHER" id="PTHR37305:SF1">
    <property type="entry name" value="MEMBRANE PROTEIN"/>
    <property type="match status" value="1"/>
</dbReference>
<protein>
    <submittedName>
        <fullName evidence="2">Uncharacterized protein</fullName>
    </submittedName>
</protein>
<keyword evidence="1" id="KW-1133">Transmembrane helix</keyword>
<organism evidence="2 3">
    <name type="scientific">Peptacetobacter hiranonis (strain DSM 13275 / JCM 10541 / KCTC 15199 / TO-931)</name>
    <name type="common">Clostridium hiranonis</name>
    <dbReference type="NCBI Taxonomy" id="500633"/>
    <lineage>
        <taxon>Bacteria</taxon>
        <taxon>Bacillati</taxon>
        <taxon>Bacillota</taxon>
        <taxon>Clostridia</taxon>
        <taxon>Peptostreptococcales</taxon>
        <taxon>Peptostreptococcaceae</taxon>
        <taxon>Peptacetobacter</taxon>
    </lineage>
</organism>
<dbReference type="AlphaFoldDB" id="B6FXJ6"/>
<dbReference type="OrthoDB" id="2584645at2"/>